<dbReference type="RefSeq" id="WP_380826059.1">
    <property type="nucleotide sequence ID" value="NZ_JBHTCG010000006.1"/>
</dbReference>
<evidence type="ECO:0000256" key="6">
    <source>
        <dbReference type="ARBA" id="ARBA00023033"/>
    </source>
</evidence>
<evidence type="ECO:0000256" key="3">
    <source>
        <dbReference type="ARBA" id="ARBA00022723"/>
    </source>
</evidence>
<name>A0ABW2P2L1_9ACTN</name>
<keyword evidence="3 7" id="KW-0479">Metal-binding</keyword>
<dbReference type="InterPro" id="IPR017972">
    <property type="entry name" value="Cyt_P450_CS"/>
</dbReference>
<dbReference type="InterPro" id="IPR001128">
    <property type="entry name" value="Cyt_P450"/>
</dbReference>
<evidence type="ECO:0000313" key="8">
    <source>
        <dbReference type="EMBL" id="MFC7382746.1"/>
    </source>
</evidence>
<dbReference type="PANTHER" id="PTHR24291">
    <property type="entry name" value="CYTOCHROME P450 FAMILY 4"/>
    <property type="match status" value="1"/>
</dbReference>
<dbReference type="InterPro" id="IPR002401">
    <property type="entry name" value="Cyt_P450_E_grp-I"/>
</dbReference>
<evidence type="ECO:0000313" key="9">
    <source>
        <dbReference type="Proteomes" id="UP001596496"/>
    </source>
</evidence>
<dbReference type="PROSITE" id="PS00086">
    <property type="entry name" value="CYTOCHROME_P450"/>
    <property type="match status" value="1"/>
</dbReference>
<keyword evidence="4 7" id="KW-0560">Oxidoreductase</keyword>
<evidence type="ECO:0000256" key="1">
    <source>
        <dbReference type="ARBA" id="ARBA00010617"/>
    </source>
</evidence>
<reference evidence="9" key="1">
    <citation type="journal article" date="2019" name="Int. J. Syst. Evol. Microbiol.">
        <title>The Global Catalogue of Microorganisms (GCM) 10K type strain sequencing project: providing services to taxonomists for standard genome sequencing and annotation.</title>
        <authorList>
            <consortium name="The Broad Institute Genomics Platform"/>
            <consortium name="The Broad Institute Genome Sequencing Center for Infectious Disease"/>
            <person name="Wu L."/>
            <person name="Ma J."/>
        </authorList>
    </citation>
    <scope>NUCLEOTIDE SEQUENCE [LARGE SCALE GENOMIC DNA]</scope>
    <source>
        <strain evidence="9">CECT 7649</strain>
    </source>
</reference>
<dbReference type="InterPro" id="IPR050196">
    <property type="entry name" value="Cytochrome_P450_Monoox"/>
</dbReference>
<evidence type="ECO:0000256" key="7">
    <source>
        <dbReference type="RuleBase" id="RU000461"/>
    </source>
</evidence>
<evidence type="ECO:0000256" key="5">
    <source>
        <dbReference type="ARBA" id="ARBA00023004"/>
    </source>
</evidence>
<evidence type="ECO:0000256" key="2">
    <source>
        <dbReference type="ARBA" id="ARBA00022617"/>
    </source>
</evidence>
<keyword evidence="5 7" id="KW-0408">Iron</keyword>
<comment type="similarity">
    <text evidence="1 7">Belongs to the cytochrome P450 family.</text>
</comment>
<dbReference type="Pfam" id="PF00067">
    <property type="entry name" value="p450"/>
    <property type="match status" value="1"/>
</dbReference>
<accession>A0ABW2P2L1</accession>
<keyword evidence="9" id="KW-1185">Reference proteome</keyword>
<keyword evidence="6 7" id="KW-0503">Monooxygenase</keyword>
<gene>
    <name evidence="8" type="ORF">ACFQSB_11065</name>
</gene>
<protein>
    <submittedName>
        <fullName evidence="8">Cytochrome P450</fullName>
    </submittedName>
</protein>
<dbReference type="Gene3D" id="1.10.630.10">
    <property type="entry name" value="Cytochrome P450"/>
    <property type="match status" value="1"/>
</dbReference>
<dbReference type="EMBL" id="JBHTCG010000006">
    <property type="protein sequence ID" value="MFC7382746.1"/>
    <property type="molecule type" value="Genomic_DNA"/>
</dbReference>
<dbReference type="SUPFAM" id="SSF48264">
    <property type="entry name" value="Cytochrome P450"/>
    <property type="match status" value="1"/>
</dbReference>
<dbReference type="Proteomes" id="UP001596496">
    <property type="component" value="Unassembled WGS sequence"/>
</dbReference>
<dbReference type="PRINTS" id="PR00385">
    <property type="entry name" value="P450"/>
</dbReference>
<keyword evidence="2 7" id="KW-0349">Heme</keyword>
<proteinExistence type="inferred from homology"/>
<organism evidence="8 9">
    <name type="scientific">Sphaerisporangium rhizosphaerae</name>
    <dbReference type="NCBI Taxonomy" id="2269375"/>
    <lineage>
        <taxon>Bacteria</taxon>
        <taxon>Bacillati</taxon>
        <taxon>Actinomycetota</taxon>
        <taxon>Actinomycetes</taxon>
        <taxon>Streptosporangiales</taxon>
        <taxon>Streptosporangiaceae</taxon>
        <taxon>Sphaerisporangium</taxon>
    </lineage>
</organism>
<evidence type="ECO:0000256" key="4">
    <source>
        <dbReference type="ARBA" id="ARBA00023002"/>
    </source>
</evidence>
<dbReference type="PANTHER" id="PTHR24291:SF50">
    <property type="entry name" value="BIFUNCTIONAL ALBAFLAVENONE MONOOXYGENASE_TERPENE SYNTHASE"/>
    <property type="match status" value="1"/>
</dbReference>
<dbReference type="PRINTS" id="PR00463">
    <property type="entry name" value="EP450I"/>
</dbReference>
<dbReference type="InterPro" id="IPR036396">
    <property type="entry name" value="Cyt_P450_sf"/>
</dbReference>
<sequence>MRDPVNMLAELGRESAGGIVRLPVGTPSIYLVSHPDDVQHVLRGNWENYQRQGMFWRPLQRLLGASVLDDGAAWQSSREILQPLFTARYVASLAEQMAAAVDERIAELEPYAASGRSFDAGEELADVVNQTVIKVLFAGRLSREGGRRLSPAYDRAARSIAFRLLLPSMPYSVRLPGDRAFMDAVQRIDDVVLPMIRQDRDRRRSGTDVFSTLVRAREEQGAGERQVRDDVVSVYGAAAESTATTLTWLWATLAAHPEVASGLYEEVGRVVGDGPVRASHLPELGYTKMVLQELMRLRPAGWLFPRMAKRADLVGGVQIEAGAQVLITPYATHRLDEFWERPLEFDPERFAPGRQERRHRYAYFPFGGGPHQCLGRHLFDMAAPLIVAALLSRFRPVVRGGGPFTPAAAGSLRPKERVELALVRAPHLLRGAL</sequence>
<comment type="caution">
    <text evidence="8">The sequence shown here is derived from an EMBL/GenBank/DDBJ whole genome shotgun (WGS) entry which is preliminary data.</text>
</comment>